<feature type="transmembrane region" description="Helical" evidence="1">
    <location>
        <begin position="89"/>
        <end position="110"/>
    </location>
</feature>
<dbReference type="EMBL" id="BAAANS010000034">
    <property type="protein sequence ID" value="GAA2108132.1"/>
    <property type="molecule type" value="Genomic_DNA"/>
</dbReference>
<comment type="caution">
    <text evidence="2">The sequence shown here is derived from an EMBL/GenBank/DDBJ whole genome shotgun (WGS) entry which is preliminary data.</text>
</comment>
<dbReference type="Proteomes" id="UP001500897">
    <property type="component" value="Unassembled WGS sequence"/>
</dbReference>
<evidence type="ECO:0000313" key="3">
    <source>
        <dbReference type="Proteomes" id="UP001500897"/>
    </source>
</evidence>
<evidence type="ECO:0000256" key="1">
    <source>
        <dbReference type="SAM" id="Phobius"/>
    </source>
</evidence>
<accession>A0ABN2XD61</accession>
<keyword evidence="3" id="KW-1185">Reference proteome</keyword>
<reference evidence="2 3" key="1">
    <citation type="journal article" date="2019" name="Int. J. Syst. Evol. Microbiol.">
        <title>The Global Catalogue of Microorganisms (GCM) 10K type strain sequencing project: providing services to taxonomists for standard genome sequencing and annotation.</title>
        <authorList>
            <consortium name="The Broad Institute Genomics Platform"/>
            <consortium name="The Broad Institute Genome Sequencing Center for Infectious Disease"/>
            <person name="Wu L."/>
            <person name="Ma J."/>
        </authorList>
    </citation>
    <scope>NUCLEOTIDE SEQUENCE [LARGE SCALE GENOMIC DNA]</scope>
    <source>
        <strain evidence="2 3">JCM 14559</strain>
    </source>
</reference>
<keyword evidence="1" id="KW-0472">Membrane</keyword>
<keyword evidence="1" id="KW-0812">Transmembrane</keyword>
<evidence type="ECO:0000313" key="2">
    <source>
        <dbReference type="EMBL" id="GAA2108132.1"/>
    </source>
</evidence>
<gene>
    <name evidence="2" type="ORF">GCM10009759_47890</name>
</gene>
<protein>
    <submittedName>
        <fullName evidence="2">Uncharacterized protein</fullName>
    </submittedName>
</protein>
<keyword evidence="1" id="KW-1133">Transmembrane helix</keyword>
<sequence>MAQRDLRHGRAIGTLQVFRAVHDPAVRQSGSRAAADRRTAVTGEAVGGEAAAVGQAPVAGPVPAVGQVPVVGDGVREESSRRKQMLVRALIYIAGTHLFAGFVILLFAVGGRH</sequence>
<name>A0ABN2XD61_9ACTN</name>
<dbReference type="InterPro" id="IPR046129">
    <property type="entry name" value="DUF6126"/>
</dbReference>
<proteinExistence type="predicted"/>
<organism evidence="2 3">
    <name type="scientific">Kitasatospora saccharophila</name>
    <dbReference type="NCBI Taxonomy" id="407973"/>
    <lineage>
        <taxon>Bacteria</taxon>
        <taxon>Bacillati</taxon>
        <taxon>Actinomycetota</taxon>
        <taxon>Actinomycetes</taxon>
        <taxon>Kitasatosporales</taxon>
        <taxon>Streptomycetaceae</taxon>
        <taxon>Kitasatospora</taxon>
    </lineage>
</organism>
<dbReference type="Pfam" id="PF19621">
    <property type="entry name" value="DUF6126"/>
    <property type="match status" value="1"/>
</dbReference>